<dbReference type="RefSeq" id="XP_022836843.1">
    <property type="nucleotide sequence ID" value="XM_022981075.1"/>
</dbReference>
<sequence>MSYSPSILDIGELNRFVFDNVDSQITTPLNEVDQTEIQEPNSEDLQEANYKTYFENLTNQQHLPVKDSQNNQAQSSKKTKKRKLDTSLSYVIRNEPGKCHHLINIAVYDLSGDTVPGINYCENNNARVSVQYLVKDYCDDIMDEIEYLIGKIVKKISLSNQQ</sequence>
<proteinExistence type="predicted"/>
<dbReference type="Proteomes" id="UP000301870">
    <property type="component" value="Unplaced"/>
</dbReference>
<evidence type="ECO:0000313" key="3">
    <source>
        <dbReference type="RefSeq" id="XP_022836843.1"/>
    </source>
</evidence>
<dbReference type="AlphaFoldDB" id="A0A9J7EVZ0"/>
<evidence type="ECO:0000256" key="1">
    <source>
        <dbReference type="SAM" id="MobiDB-lite"/>
    </source>
</evidence>
<dbReference type="RefSeq" id="XP_022836844.1">
    <property type="nucleotide sequence ID" value="XM_022981076.1"/>
</dbReference>
<dbReference type="KEGG" id="sliu:111364220"/>
<name>A0A9J7EVZ0_SPOLT</name>
<accession>A0A9J7EVZ0</accession>
<feature type="region of interest" description="Disordered" evidence="1">
    <location>
        <begin position="61"/>
        <end position="82"/>
    </location>
</feature>
<evidence type="ECO:0000313" key="4">
    <source>
        <dbReference type="RefSeq" id="XP_022836844.1"/>
    </source>
</evidence>
<dbReference type="OrthoDB" id="7282778at2759"/>
<protein>
    <submittedName>
        <fullName evidence="3 4">Uncharacterized protein LOC111364220</fullName>
    </submittedName>
</protein>
<organism evidence="2 3">
    <name type="scientific">Spodoptera litura</name>
    <name type="common">Asian cotton leafworm</name>
    <dbReference type="NCBI Taxonomy" id="69820"/>
    <lineage>
        <taxon>Eukaryota</taxon>
        <taxon>Metazoa</taxon>
        <taxon>Ecdysozoa</taxon>
        <taxon>Arthropoda</taxon>
        <taxon>Hexapoda</taxon>
        <taxon>Insecta</taxon>
        <taxon>Pterygota</taxon>
        <taxon>Neoptera</taxon>
        <taxon>Endopterygota</taxon>
        <taxon>Lepidoptera</taxon>
        <taxon>Glossata</taxon>
        <taxon>Ditrysia</taxon>
        <taxon>Noctuoidea</taxon>
        <taxon>Noctuidae</taxon>
        <taxon>Amphipyrinae</taxon>
        <taxon>Spodoptera</taxon>
    </lineage>
</organism>
<evidence type="ECO:0000313" key="2">
    <source>
        <dbReference type="Proteomes" id="UP000301870"/>
    </source>
</evidence>
<dbReference type="GeneID" id="111364220"/>
<keyword evidence="2" id="KW-1185">Reference proteome</keyword>
<feature type="compositionally biased region" description="Polar residues" evidence="1">
    <location>
        <begin position="61"/>
        <end position="76"/>
    </location>
</feature>
<gene>
    <name evidence="3 4" type="primary">LOC111364220</name>
</gene>
<reference evidence="3 4" key="1">
    <citation type="submission" date="2025-04" db="UniProtKB">
        <authorList>
            <consortium name="RefSeq"/>
        </authorList>
    </citation>
    <scope>IDENTIFICATION</scope>
    <source>
        <strain evidence="3 4">Ishihara</strain>
        <tissue evidence="3 4">Whole body</tissue>
    </source>
</reference>